<evidence type="ECO:0000256" key="14">
    <source>
        <dbReference type="ARBA" id="ARBA00049402"/>
    </source>
</evidence>
<keyword evidence="11 15" id="KW-0547">Nucleotide-binding</keyword>
<dbReference type="EMBL" id="ATHJ01000088">
    <property type="protein sequence ID" value="EPR39731.1"/>
    <property type="molecule type" value="Genomic_DNA"/>
</dbReference>
<comment type="subcellular location">
    <subcellularLocation>
        <location evidence="2 15">Cytoplasm</location>
    </subcellularLocation>
</comment>
<keyword evidence="8 15" id="KW-0808">Transferase</keyword>
<dbReference type="PATRIC" id="fig|1121405.3.peg.2231"/>
<dbReference type="UniPathway" id="UPA00591">
    <property type="reaction ID" value="UER00648"/>
</dbReference>
<dbReference type="OrthoDB" id="9802824at2"/>
<dbReference type="InterPro" id="IPR029057">
    <property type="entry name" value="PRTase-like"/>
</dbReference>
<evidence type="ECO:0000256" key="2">
    <source>
        <dbReference type="ARBA" id="ARBA00004496"/>
    </source>
</evidence>
<dbReference type="GO" id="GO:0000166">
    <property type="term" value="F:nucleotide binding"/>
    <property type="evidence" value="ECO:0007669"/>
    <property type="project" value="UniProtKB-KW"/>
</dbReference>
<dbReference type="Pfam" id="PF00156">
    <property type="entry name" value="Pribosyltran"/>
    <property type="match status" value="1"/>
</dbReference>
<keyword evidence="7 15" id="KW-0328">Glycosyltransferase</keyword>
<dbReference type="PANTHER" id="PTHR43340:SF1">
    <property type="entry name" value="HYPOXANTHINE PHOSPHORIBOSYLTRANSFERASE"/>
    <property type="match status" value="1"/>
</dbReference>
<evidence type="ECO:0000256" key="4">
    <source>
        <dbReference type="ARBA" id="ARBA00008391"/>
    </source>
</evidence>
<sequence length="172" mass="19135">MPEFIPVLTRERIEELVVGVAGKICDDYKGRDLVLVGVLKGAFIFLSDLCRHMTIPVQIDFVEASSYGAETSSSGNIKLNKDIELDIEGKNVLIVEDIVDTGLTLSYLVEHIKGFGAKTVKICALIDKRERRETDILVDYACCVVNAGFLVGYGLDYAENYRELPGIFHLKF</sequence>
<keyword evidence="6 15" id="KW-0963">Cytoplasm</keyword>
<keyword evidence="12 15" id="KW-0460">Magnesium</keyword>
<comment type="catalytic activity">
    <reaction evidence="13">
        <text>GMP + diphosphate = guanine + 5-phospho-alpha-D-ribose 1-diphosphate</text>
        <dbReference type="Rhea" id="RHEA:25424"/>
        <dbReference type="ChEBI" id="CHEBI:16235"/>
        <dbReference type="ChEBI" id="CHEBI:33019"/>
        <dbReference type="ChEBI" id="CHEBI:58017"/>
        <dbReference type="ChEBI" id="CHEBI:58115"/>
        <dbReference type="EC" id="2.4.2.8"/>
    </reaction>
    <physiologicalReaction direction="right-to-left" evidence="13">
        <dbReference type="Rhea" id="RHEA:25426"/>
    </physiologicalReaction>
</comment>
<keyword evidence="10 15" id="KW-0660">Purine salvage</keyword>
<dbReference type="GO" id="GO:0005829">
    <property type="term" value="C:cytosol"/>
    <property type="evidence" value="ECO:0007669"/>
    <property type="project" value="TreeGrafter"/>
</dbReference>
<organism evidence="17 18">
    <name type="scientific">Desulfococcus multivorans DSM 2059</name>
    <dbReference type="NCBI Taxonomy" id="1121405"/>
    <lineage>
        <taxon>Bacteria</taxon>
        <taxon>Pseudomonadati</taxon>
        <taxon>Thermodesulfobacteriota</taxon>
        <taxon>Desulfobacteria</taxon>
        <taxon>Desulfobacterales</taxon>
        <taxon>Desulfococcaceae</taxon>
        <taxon>Desulfococcus</taxon>
    </lineage>
</organism>
<dbReference type="NCBIfam" id="TIGR01203">
    <property type="entry name" value="HGPRTase"/>
    <property type="match status" value="1"/>
</dbReference>
<keyword evidence="9 15" id="KW-0479">Metal-binding</keyword>
<feature type="domain" description="Phosphoribosyltransferase" evidence="16">
    <location>
        <begin position="11"/>
        <end position="157"/>
    </location>
</feature>
<dbReference type="InterPro" id="IPR000836">
    <property type="entry name" value="PRTase_dom"/>
</dbReference>
<dbReference type="PANTHER" id="PTHR43340">
    <property type="entry name" value="HYPOXANTHINE-GUANINE PHOSPHORIBOSYLTRANSFERASE"/>
    <property type="match status" value="1"/>
</dbReference>
<dbReference type="GO" id="GO:0004422">
    <property type="term" value="F:hypoxanthine phosphoribosyltransferase activity"/>
    <property type="evidence" value="ECO:0007669"/>
    <property type="project" value="InterPro"/>
</dbReference>
<evidence type="ECO:0000259" key="16">
    <source>
        <dbReference type="Pfam" id="PF00156"/>
    </source>
</evidence>
<dbReference type="AlphaFoldDB" id="S7TRY1"/>
<evidence type="ECO:0000256" key="5">
    <source>
        <dbReference type="ARBA" id="ARBA00011895"/>
    </source>
</evidence>
<dbReference type="eggNOG" id="COG0634">
    <property type="taxonomic scope" value="Bacteria"/>
</dbReference>
<evidence type="ECO:0000313" key="17">
    <source>
        <dbReference type="EMBL" id="EPR39731.1"/>
    </source>
</evidence>
<evidence type="ECO:0000256" key="1">
    <source>
        <dbReference type="ARBA" id="ARBA00001946"/>
    </source>
</evidence>
<proteinExistence type="inferred from homology"/>
<evidence type="ECO:0000256" key="13">
    <source>
        <dbReference type="ARBA" id="ARBA00048811"/>
    </source>
</evidence>
<evidence type="ECO:0000256" key="11">
    <source>
        <dbReference type="ARBA" id="ARBA00022741"/>
    </source>
</evidence>
<dbReference type="EC" id="2.4.2.8" evidence="5 15"/>
<comment type="pathway">
    <text evidence="3 15">Purine metabolism; IMP biosynthesis via salvage pathway; IMP from hypoxanthine: step 1/1.</text>
</comment>
<comment type="cofactor">
    <cofactor evidence="1 15">
        <name>Mg(2+)</name>
        <dbReference type="ChEBI" id="CHEBI:18420"/>
    </cofactor>
</comment>
<dbReference type="GO" id="GO:0000287">
    <property type="term" value="F:magnesium ion binding"/>
    <property type="evidence" value="ECO:0007669"/>
    <property type="project" value="TreeGrafter"/>
</dbReference>
<dbReference type="Gene3D" id="3.40.50.2020">
    <property type="match status" value="1"/>
</dbReference>
<dbReference type="InterPro" id="IPR005904">
    <property type="entry name" value="Hxn_phspho_trans"/>
</dbReference>
<evidence type="ECO:0000256" key="12">
    <source>
        <dbReference type="ARBA" id="ARBA00022842"/>
    </source>
</evidence>
<dbReference type="GO" id="GO:0046100">
    <property type="term" value="P:hypoxanthine metabolic process"/>
    <property type="evidence" value="ECO:0007669"/>
    <property type="project" value="TreeGrafter"/>
</dbReference>
<comment type="caution">
    <text evidence="17">The sequence shown here is derived from an EMBL/GenBank/DDBJ whole genome shotgun (WGS) entry which is preliminary data.</text>
</comment>
<evidence type="ECO:0000313" key="18">
    <source>
        <dbReference type="Proteomes" id="UP000014977"/>
    </source>
</evidence>
<evidence type="ECO:0000256" key="15">
    <source>
        <dbReference type="RuleBase" id="RU364099"/>
    </source>
</evidence>
<keyword evidence="18" id="KW-1185">Reference proteome</keyword>
<reference evidence="17 18" key="1">
    <citation type="journal article" date="2013" name="Genome Announc.">
        <title>Draft genome sequences for three mercury-methylating, sulfate-reducing bacteria.</title>
        <authorList>
            <person name="Brown S.D."/>
            <person name="Hurt R.A.Jr."/>
            <person name="Gilmour C.C."/>
            <person name="Elias D.A."/>
        </authorList>
    </citation>
    <scope>NUCLEOTIDE SEQUENCE [LARGE SCALE GENOMIC DNA]</scope>
    <source>
        <strain evidence="17 18">DSM 2059</strain>
    </source>
</reference>
<dbReference type="GO" id="GO:0006178">
    <property type="term" value="P:guanine salvage"/>
    <property type="evidence" value="ECO:0007669"/>
    <property type="project" value="TreeGrafter"/>
</dbReference>
<evidence type="ECO:0000256" key="3">
    <source>
        <dbReference type="ARBA" id="ARBA00004669"/>
    </source>
</evidence>
<evidence type="ECO:0000256" key="10">
    <source>
        <dbReference type="ARBA" id="ARBA00022726"/>
    </source>
</evidence>
<dbReference type="GO" id="GO:0052657">
    <property type="term" value="F:guanine phosphoribosyltransferase activity"/>
    <property type="evidence" value="ECO:0007669"/>
    <property type="project" value="UniProtKB-ARBA"/>
</dbReference>
<comment type="similarity">
    <text evidence="4 15">Belongs to the purine/pyrimidine phosphoribosyltransferase family.</text>
</comment>
<gene>
    <name evidence="17" type="ORF">dsmv_2579</name>
</gene>
<evidence type="ECO:0000256" key="6">
    <source>
        <dbReference type="ARBA" id="ARBA00022490"/>
    </source>
</evidence>
<dbReference type="FunFam" id="3.40.50.2020:FF:000006">
    <property type="entry name" value="Hypoxanthine phosphoribosyltransferase"/>
    <property type="match status" value="1"/>
</dbReference>
<dbReference type="RefSeq" id="WP_020877336.1">
    <property type="nucleotide sequence ID" value="NZ_ATHJ01000088.1"/>
</dbReference>
<dbReference type="GO" id="GO:0006166">
    <property type="term" value="P:purine ribonucleoside salvage"/>
    <property type="evidence" value="ECO:0007669"/>
    <property type="project" value="UniProtKB-KW"/>
</dbReference>
<evidence type="ECO:0000256" key="7">
    <source>
        <dbReference type="ARBA" id="ARBA00022676"/>
    </source>
</evidence>
<accession>S7TRY1</accession>
<dbReference type="CDD" id="cd06223">
    <property type="entry name" value="PRTases_typeI"/>
    <property type="match status" value="1"/>
</dbReference>
<evidence type="ECO:0000256" key="9">
    <source>
        <dbReference type="ARBA" id="ARBA00022723"/>
    </source>
</evidence>
<dbReference type="STRING" id="897.B2D07_19000"/>
<comment type="catalytic activity">
    <reaction evidence="14">
        <text>IMP + diphosphate = hypoxanthine + 5-phospho-alpha-D-ribose 1-diphosphate</text>
        <dbReference type="Rhea" id="RHEA:17973"/>
        <dbReference type="ChEBI" id="CHEBI:17368"/>
        <dbReference type="ChEBI" id="CHEBI:33019"/>
        <dbReference type="ChEBI" id="CHEBI:58017"/>
        <dbReference type="ChEBI" id="CHEBI:58053"/>
        <dbReference type="EC" id="2.4.2.8"/>
    </reaction>
    <physiologicalReaction direction="right-to-left" evidence="14">
        <dbReference type="Rhea" id="RHEA:17975"/>
    </physiologicalReaction>
</comment>
<dbReference type="Proteomes" id="UP000014977">
    <property type="component" value="Unassembled WGS sequence"/>
</dbReference>
<protein>
    <recommendedName>
        <fullName evidence="5 15">Hypoxanthine phosphoribosyltransferase</fullName>
        <ecNumber evidence="5 15">2.4.2.8</ecNumber>
    </recommendedName>
</protein>
<dbReference type="SUPFAM" id="SSF53271">
    <property type="entry name" value="PRTase-like"/>
    <property type="match status" value="1"/>
</dbReference>
<evidence type="ECO:0000256" key="8">
    <source>
        <dbReference type="ARBA" id="ARBA00022679"/>
    </source>
</evidence>
<dbReference type="GO" id="GO:0032264">
    <property type="term" value="P:IMP salvage"/>
    <property type="evidence" value="ECO:0007669"/>
    <property type="project" value="UniProtKB-UniPathway"/>
</dbReference>
<dbReference type="InterPro" id="IPR050408">
    <property type="entry name" value="HGPRT"/>
</dbReference>
<name>S7TRY1_DESML</name>
<dbReference type="GO" id="GO:0032263">
    <property type="term" value="P:GMP salvage"/>
    <property type="evidence" value="ECO:0007669"/>
    <property type="project" value="TreeGrafter"/>
</dbReference>